<sequence>MKKEIKVGLLSLFVTAFGWAQKIDTQKLDLYFKTLEANNKFMGSLAISQNGQPIYAKSVGYADVEHNRKANENTKYRIGSISKTFTSVLIFKAIENKKLHLNQTIEKFFPTIANANKITISQLLNHHSGIHDFTRDDDYEDWNTKPMTAREMVALIAKGGSDFEPGSKGKYCNSNYVLLTYILEKTFKKTYSELVQTHIVKPLGLKNTFFGGKINTENNESRSYRFSEIWKAEPETDMSIPMGAGGMVSTPGDLVVFSEGLFKGKLLKRESLDAMKTIEGNYGRGLFKMPFDDKIGYGHAGNIDGFNGTFTYFGDGDISFAMTSNGSNYSGNAIALTILSAIFNQPYDIPEFKTYTVSPEALEQYLGTYSSAEIPVKMTITKENGTLQLLTPGQPAIALEASAKDQFRFDKAGLMLEFNPTEKSMVLKQKGGNFTFKKEE</sequence>
<proteinExistence type="predicted"/>
<dbReference type="Gene3D" id="3.40.710.10">
    <property type="entry name" value="DD-peptidase/beta-lactamase superfamily"/>
    <property type="match status" value="1"/>
</dbReference>
<keyword evidence="3" id="KW-1185">Reference proteome</keyword>
<dbReference type="Pfam" id="PF00144">
    <property type="entry name" value="Beta-lactamase"/>
    <property type="match status" value="1"/>
</dbReference>
<accession>A0A4S4A0C8</accession>
<dbReference type="EMBL" id="SSNZ01000002">
    <property type="protein sequence ID" value="THF51756.1"/>
    <property type="molecule type" value="Genomic_DNA"/>
</dbReference>
<dbReference type="OrthoDB" id="9793489at2"/>
<feature type="domain" description="Beta-lactamase-related" evidence="1">
    <location>
        <begin position="44"/>
        <end position="329"/>
    </location>
</feature>
<evidence type="ECO:0000313" key="3">
    <source>
        <dbReference type="Proteomes" id="UP000307507"/>
    </source>
</evidence>
<dbReference type="Proteomes" id="UP000307507">
    <property type="component" value="Unassembled WGS sequence"/>
</dbReference>
<dbReference type="PANTHER" id="PTHR46825:SF9">
    <property type="entry name" value="BETA-LACTAMASE-RELATED DOMAIN-CONTAINING PROTEIN"/>
    <property type="match status" value="1"/>
</dbReference>
<gene>
    <name evidence="2" type="ORF">E6C50_08335</name>
</gene>
<evidence type="ECO:0000259" key="1">
    <source>
        <dbReference type="Pfam" id="PF00144"/>
    </source>
</evidence>
<protein>
    <submittedName>
        <fullName evidence="2">Beta-lactamase family protein</fullName>
    </submittedName>
</protein>
<dbReference type="InterPro" id="IPR012338">
    <property type="entry name" value="Beta-lactam/transpept-like"/>
</dbReference>
<comment type="caution">
    <text evidence="2">The sequence shown here is derived from an EMBL/GenBank/DDBJ whole genome shotgun (WGS) entry which is preliminary data.</text>
</comment>
<organism evidence="2 3">
    <name type="scientific">Flavobacterium supellecticarium</name>
    <dbReference type="NCBI Taxonomy" id="2565924"/>
    <lineage>
        <taxon>Bacteria</taxon>
        <taxon>Pseudomonadati</taxon>
        <taxon>Bacteroidota</taxon>
        <taxon>Flavobacteriia</taxon>
        <taxon>Flavobacteriales</taxon>
        <taxon>Flavobacteriaceae</taxon>
        <taxon>Flavobacterium</taxon>
    </lineage>
</organism>
<dbReference type="InterPro" id="IPR050491">
    <property type="entry name" value="AmpC-like"/>
</dbReference>
<dbReference type="SUPFAM" id="SSF56601">
    <property type="entry name" value="beta-lactamase/transpeptidase-like"/>
    <property type="match status" value="1"/>
</dbReference>
<dbReference type="PANTHER" id="PTHR46825">
    <property type="entry name" value="D-ALANYL-D-ALANINE-CARBOXYPEPTIDASE/ENDOPEPTIDASE AMPH"/>
    <property type="match status" value="1"/>
</dbReference>
<evidence type="ECO:0000313" key="2">
    <source>
        <dbReference type="EMBL" id="THF51756.1"/>
    </source>
</evidence>
<reference evidence="2 3" key="1">
    <citation type="submission" date="2019-04" db="EMBL/GenBank/DDBJ databases">
        <title>Flavobacterium sp. nov. isolated from construction timber.</title>
        <authorList>
            <person name="Lin S.-Y."/>
            <person name="Chang C.-T."/>
            <person name="Young C.-C."/>
        </authorList>
    </citation>
    <scope>NUCLEOTIDE SEQUENCE [LARGE SCALE GENOMIC DNA]</scope>
    <source>
        <strain evidence="2 3">CC-CTC003</strain>
    </source>
</reference>
<name>A0A4S4A0C8_9FLAO</name>
<dbReference type="InterPro" id="IPR001466">
    <property type="entry name" value="Beta-lactam-related"/>
</dbReference>
<dbReference type="RefSeq" id="WP_136402740.1">
    <property type="nucleotide sequence ID" value="NZ_SSNZ01000002.1"/>
</dbReference>
<dbReference type="AlphaFoldDB" id="A0A4S4A0C8"/>